<feature type="domain" description="At1g61320/AtMIF1 LRR" evidence="3">
    <location>
        <begin position="127"/>
        <end position="522"/>
    </location>
</feature>
<name>A0A0A9HHV6_ARUDO</name>
<dbReference type="EMBL" id="GBRH01161559">
    <property type="protein sequence ID" value="JAE36337.1"/>
    <property type="molecule type" value="Transcribed_RNA"/>
</dbReference>
<reference evidence="4" key="2">
    <citation type="journal article" date="2015" name="Data Brief">
        <title>Shoot transcriptome of the giant reed, Arundo donax.</title>
        <authorList>
            <person name="Barrero R.A."/>
            <person name="Guerrero F.D."/>
            <person name="Moolhuijzen P."/>
            <person name="Goolsby J.A."/>
            <person name="Tidwell J."/>
            <person name="Bellgard S.E."/>
            <person name="Bellgard M.I."/>
        </authorList>
    </citation>
    <scope>NUCLEOTIDE SEQUENCE</scope>
    <source>
        <tissue evidence="4">Shoot tissue taken approximately 20 cm above the soil surface</tissue>
    </source>
</reference>
<dbReference type="SUPFAM" id="SSF81383">
    <property type="entry name" value="F-box domain"/>
    <property type="match status" value="1"/>
</dbReference>
<organism evidence="4">
    <name type="scientific">Arundo donax</name>
    <name type="common">Giant reed</name>
    <name type="synonym">Donax arundinaceus</name>
    <dbReference type="NCBI Taxonomy" id="35708"/>
    <lineage>
        <taxon>Eukaryota</taxon>
        <taxon>Viridiplantae</taxon>
        <taxon>Streptophyta</taxon>
        <taxon>Embryophyta</taxon>
        <taxon>Tracheophyta</taxon>
        <taxon>Spermatophyta</taxon>
        <taxon>Magnoliopsida</taxon>
        <taxon>Liliopsida</taxon>
        <taxon>Poales</taxon>
        <taxon>Poaceae</taxon>
        <taxon>PACMAD clade</taxon>
        <taxon>Arundinoideae</taxon>
        <taxon>Arundineae</taxon>
        <taxon>Arundo</taxon>
    </lineage>
</organism>
<sequence>MGLLELKRLMSKQRERKRRRQIQARNGSITSVQPQKKDLLCQEDDHSKGDKRSIYSGPNLPEDIWCHIHSLMPLQDAARSACTSHTFLRSWRCHSKLNLTTKTLGLKRNARGKCDIARSFTSRVDHILRNHSGIGVKTLRLGIPDYCNVSTSHLNSWLQIAITPGIEEVTLFLPSNYKAEYNFPCSLFFGGRGNSIRHLYLTECSICPPVGFDCLISLTKLHLYEVRITGDELGCLISNSFALEQLQLTSCSEVICLKIPIWLERLSCLSVSECNILQVIESKAPNLCTLELFSDPVHLSLGESSQVKNINIEFSNKPNSVSYAITKLPSTVPNLESLKVTSASERVNTPMVADKFLNLKYLKICLAGDYEAFSSAYDYLSLVSFLDASPVLETFVLCVNQDDMKHDSALGDALHMRQVPGHKHDRLKKVQINGFCSAKSMVELTCYVLENATALESLTVDTIFNAEADGDISRCSIQKTGECSSICKDMILEAHKALRAVKRYILGRVPSAVKLNVGEPCSRCHAIDVKRP</sequence>
<dbReference type="InterPro" id="IPR053772">
    <property type="entry name" value="At1g61320/At1g61330-like"/>
</dbReference>
<protein>
    <submittedName>
        <fullName evidence="4">Uncharacterized protein</fullName>
    </submittedName>
</protein>
<dbReference type="PANTHER" id="PTHR34145:SF78">
    <property type="entry name" value="FBD DOMAIN-CONTAINING PROTEIN"/>
    <property type="match status" value="1"/>
</dbReference>
<dbReference type="SUPFAM" id="SSF52047">
    <property type="entry name" value="RNI-like"/>
    <property type="match status" value="1"/>
</dbReference>
<proteinExistence type="predicted"/>
<dbReference type="InterPro" id="IPR032675">
    <property type="entry name" value="LRR_dom_sf"/>
</dbReference>
<dbReference type="Pfam" id="PF23622">
    <property type="entry name" value="LRR_At1g61320_AtMIF1"/>
    <property type="match status" value="1"/>
</dbReference>
<dbReference type="PANTHER" id="PTHR34145">
    <property type="entry name" value="OS02G0105600 PROTEIN"/>
    <property type="match status" value="1"/>
</dbReference>
<accession>A0A0A9HHV6</accession>
<dbReference type="AlphaFoldDB" id="A0A0A9HHV6"/>
<dbReference type="InterPro" id="IPR055357">
    <property type="entry name" value="LRR_At1g61320_AtMIF1"/>
</dbReference>
<evidence type="ECO:0000313" key="4">
    <source>
        <dbReference type="EMBL" id="JAE36337.1"/>
    </source>
</evidence>
<evidence type="ECO:0000259" key="3">
    <source>
        <dbReference type="Pfam" id="PF23622"/>
    </source>
</evidence>
<dbReference type="Pfam" id="PF00646">
    <property type="entry name" value="F-box"/>
    <property type="match status" value="1"/>
</dbReference>
<reference evidence="4" key="1">
    <citation type="submission" date="2014-09" db="EMBL/GenBank/DDBJ databases">
        <authorList>
            <person name="Magalhaes I.L.F."/>
            <person name="Oliveira U."/>
            <person name="Santos F.R."/>
            <person name="Vidigal T.H.D.A."/>
            <person name="Brescovit A.D."/>
            <person name="Santos A.J."/>
        </authorList>
    </citation>
    <scope>NUCLEOTIDE SEQUENCE</scope>
    <source>
        <tissue evidence="4">Shoot tissue taken approximately 20 cm above the soil surface</tissue>
    </source>
</reference>
<feature type="region of interest" description="Disordered" evidence="1">
    <location>
        <begin position="14"/>
        <end position="37"/>
    </location>
</feature>
<evidence type="ECO:0000256" key="1">
    <source>
        <dbReference type="SAM" id="MobiDB-lite"/>
    </source>
</evidence>
<dbReference type="InterPro" id="IPR001810">
    <property type="entry name" value="F-box_dom"/>
</dbReference>
<dbReference type="InterPro" id="IPR036047">
    <property type="entry name" value="F-box-like_dom_sf"/>
</dbReference>
<dbReference type="Gene3D" id="3.80.10.10">
    <property type="entry name" value="Ribonuclease Inhibitor"/>
    <property type="match status" value="1"/>
</dbReference>
<feature type="domain" description="F-box" evidence="2">
    <location>
        <begin position="59"/>
        <end position="92"/>
    </location>
</feature>
<evidence type="ECO:0000259" key="2">
    <source>
        <dbReference type="Pfam" id="PF00646"/>
    </source>
</evidence>